<name>A0A8S3V979_MYTED</name>
<comment type="subcellular location">
    <subcellularLocation>
        <location evidence="1">Nucleus</location>
    </subcellularLocation>
</comment>
<keyword evidence="4 9" id="KW-0694">RNA-binding</keyword>
<accession>A0A8S3V979</accession>
<evidence type="ECO:0000256" key="9">
    <source>
        <dbReference type="PROSITE-ProRule" id="PRU00176"/>
    </source>
</evidence>
<keyword evidence="8" id="KW-0539">Nucleus</keyword>
<dbReference type="SMART" id="SM00360">
    <property type="entry name" value="RRM"/>
    <property type="match status" value="3"/>
</dbReference>
<keyword evidence="3" id="KW-0597">Phosphoprotein</keyword>
<evidence type="ECO:0000259" key="12">
    <source>
        <dbReference type="PROSITE" id="PS50917"/>
    </source>
</evidence>
<dbReference type="GO" id="GO:0003723">
    <property type="term" value="F:RNA binding"/>
    <property type="evidence" value="ECO:0007669"/>
    <property type="project" value="UniProtKB-UniRule"/>
</dbReference>
<dbReference type="PROSITE" id="PS50102">
    <property type="entry name" value="RRM"/>
    <property type="match status" value="2"/>
</dbReference>
<feature type="region of interest" description="Disordered" evidence="10">
    <location>
        <begin position="1"/>
        <end position="84"/>
    </location>
</feature>
<evidence type="ECO:0000313" key="14">
    <source>
        <dbReference type="Proteomes" id="UP000683360"/>
    </source>
</evidence>
<dbReference type="OrthoDB" id="10050565at2759"/>
<feature type="domain" description="RRM" evidence="11">
    <location>
        <begin position="338"/>
        <end position="414"/>
    </location>
</feature>
<dbReference type="InterPro" id="IPR035979">
    <property type="entry name" value="RBD_domain_sf"/>
</dbReference>
<evidence type="ECO:0000313" key="13">
    <source>
        <dbReference type="EMBL" id="CAG2253781.1"/>
    </source>
</evidence>
<dbReference type="GO" id="GO:0005634">
    <property type="term" value="C:nucleus"/>
    <property type="evidence" value="ECO:0007669"/>
    <property type="project" value="UniProtKB-SubCell"/>
</dbReference>
<protein>
    <submittedName>
        <fullName evidence="13">RBM15</fullName>
    </submittedName>
</protein>
<feature type="compositionally biased region" description="Low complexity" evidence="10">
    <location>
        <begin position="189"/>
        <end position="208"/>
    </location>
</feature>
<feature type="compositionally biased region" description="Basic and acidic residues" evidence="10">
    <location>
        <begin position="493"/>
        <end position="533"/>
    </location>
</feature>
<evidence type="ECO:0000256" key="1">
    <source>
        <dbReference type="ARBA" id="ARBA00004123"/>
    </source>
</evidence>
<evidence type="ECO:0000256" key="7">
    <source>
        <dbReference type="ARBA" id="ARBA00023163"/>
    </source>
</evidence>
<reference evidence="13" key="1">
    <citation type="submission" date="2021-03" db="EMBL/GenBank/DDBJ databases">
        <authorList>
            <person name="Bekaert M."/>
        </authorList>
    </citation>
    <scope>NUCLEOTIDE SEQUENCE</scope>
</reference>
<keyword evidence="6" id="KW-0175">Coiled coil</keyword>
<keyword evidence="14" id="KW-1185">Reference proteome</keyword>
<dbReference type="InterPro" id="IPR000504">
    <property type="entry name" value="RRM_dom"/>
</dbReference>
<dbReference type="Proteomes" id="UP000683360">
    <property type="component" value="Unassembled WGS sequence"/>
</dbReference>
<feature type="compositionally biased region" description="Basic and acidic residues" evidence="10">
    <location>
        <begin position="1"/>
        <end position="11"/>
    </location>
</feature>
<dbReference type="InterPro" id="IPR016194">
    <property type="entry name" value="SPOC-like_C_dom_sf"/>
</dbReference>
<gene>
    <name evidence="13" type="ORF">MEDL_65291</name>
</gene>
<dbReference type="CDD" id="cd12310">
    <property type="entry name" value="RRM3_Spen"/>
    <property type="match status" value="1"/>
</dbReference>
<sequence>MKRSPMRDHSPISKRSRSSYRMSDHDMGRGMSPDMYDRRDPRRDMVMKKSYRNIDHEMDRPRAKYRDDRMDYSPPSRPDTRHQPDFRSICISNISGKIPVPVLKETLYHEFKKFGEFNVNVTYSGDIRVAYINFRYPEDARESKHLKSKLVLFDRPVRIEAVYQKKRSHSPGNDNFHYERHDNYGSSNYRGRGSFRGYPSSRRPSGRGFYQGPPRNMPPRETPDFNQGDSYNAPKRNDKFPYHLDHIQPEDDENATRTLFVGNLDYNISEQELKTVFGRYGTIEDTDIKRPQRGTGNAYAFIKFINLDCAHKAKVEQSGQYIGRFQCKIGYGKVTATTCLWVGGLGSWITHETLEQEFDRFGMINRIEWPRGKDYAYVLYDNLDAAQAACQEMRGAPMGGTENKKRLRVDFADPNHIMIPENQDSTHRDGNSLYEESRREGKESRTREEWRENDNRNPDIELRHSGSWEEGRKRPLSPDEYRRRKISTSPDQRFSKGPESRGRSREKKALFSQERELGEIDPHDDSRKERKNSVDSSDMGIENVTSIPDLAKCLPVAWNGAVILKNSAFPARMHVVSGNVTIVDTLMRDPNSTETPVLKVKQRLRLDQPKLEDVGKRVSSAGKLGHCILLAMTSTLQNYEDPSVQQRPLKNLVSYLKQKEAAGVISLPSYESKDKDDVGVLYAFPPCEFGYKFLTSKATHLPSELVPDDYMVIVVVTGAEQLGDFNSKKVQVKASEEETIPGILVF</sequence>
<evidence type="ECO:0000256" key="2">
    <source>
        <dbReference type="ARBA" id="ARBA00005387"/>
    </source>
</evidence>
<evidence type="ECO:0000256" key="5">
    <source>
        <dbReference type="ARBA" id="ARBA00023015"/>
    </source>
</evidence>
<dbReference type="CDD" id="cd12308">
    <property type="entry name" value="RRM1_Spen"/>
    <property type="match status" value="1"/>
</dbReference>
<dbReference type="PROSITE" id="PS50917">
    <property type="entry name" value="SPOC"/>
    <property type="match status" value="1"/>
</dbReference>
<evidence type="ECO:0000256" key="10">
    <source>
        <dbReference type="SAM" id="MobiDB-lite"/>
    </source>
</evidence>
<feature type="compositionally biased region" description="Basic and acidic residues" evidence="10">
    <location>
        <begin position="424"/>
        <end position="482"/>
    </location>
</feature>
<dbReference type="InterPro" id="IPR012921">
    <property type="entry name" value="SPOC_C"/>
</dbReference>
<dbReference type="EMBL" id="CAJPWZ010003168">
    <property type="protein sequence ID" value="CAG2253781.1"/>
    <property type="molecule type" value="Genomic_DNA"/>
</dbReference>
<dbReference type="SUPFAM" id="SSF54928">
    <property type="entry name" value="RNA-binding domain, RBD"/>
    <property type="match status" value="2"/>
</dbReference>
<dbReference type="SUPFAM" id="SSF100939">
    <property type="entry name" value="SPOC domain-like"/>
    <property type="match status" value="1"/>
</dbReference>
<evidence type="ECO:0000256" key="3">
    <source>
        <dbReference type="ARBA" id="ARBA00022553"/>
    </source>
</evidence>
<organism evidence="13 14">
    <name type="scientific">Mytilus edulis</name>
    <name type="common">Blue mussel</name>
    <dbReference type="NCBI Taxonomy" id="6550"/>
    <lineage>
        <taxon>Eukaryota</taxon>
        <taxon>Metazoa</taxon>
        <taxon>Spiralia</taxon>
        <taxon>Lophotrochozoa</taxon>
        <taxon>Mollusca</taxon>
        <taxon>Bivalvia</taxon>
        <taxon>Autobranchia</taxon>
        <taxon>Pteriomorphia</taxon>
        <taxon>Mytilida</taxon>
        <taxon>Mytiloidea</taxon>
        <taxon>Mytilidae</taxon>
        <taxon>Mytilinae</taxon>
        <taxon>Mytilus</taxon>
    </lineage>
</organism>
<dbReference type="Gene3D" id="2.40.290.10">
    <property type="match status" value="1"/>
</dbReference>
<dbReference type="Gene3D" id="3.30.70.330">
    <property type="match status" value="3"/>
</dbReference>
<evidence type="ECO:0000259" key="11">
    <source>
        <dbReference type="PROSITE" id="PS50102"/>
    </source>
</evidence>
<feature type="region of interest" description="Disordered" evidence="10">
    <location>
        <begin position="411"/>
        <end position="541"/>
    </location>
</feature>
<comment type="similarity">
    <text evidence="2">Belongs to the RRM Spen family.</text>
</comment>
<feature type="domain" description="SPOC" evidence="12">
    <location>
        <begin position="547"/>
        <end position="719"/>
    </location>
</feature>
<dbReference type="CDD" id="cd12309">
    <property type="entry name" value="RRM2_Spen"/>
    <property type="match status" value="1"/>
</dbReference>
<proteinExistence type="inferred from homology"/>
<dbReference type="InterPro" id="IPR010912">
    <property type="entry name" value="SPOC_met"/>
</dbReference>
<dbReference type="InterPro" id="IPR012677">
    <property type="entry name" value="Nucleotide-bd_a/b_plait_sf"/>
</dbReference>
<dbReference type="Pfam" id="PF07744">
    <property type="entry name" value="SPOC"/>
    <property type="match status" value="1"/>
</dbReference>
<dbReference type="FunFam" id="2.40.290.10:FF:000002">
    <property type="entry name" value="Spen family transcriptional repressor"/>
    <property type="match status" value="1"/>
</dbReference>
<dbReference type="PANTHER" id="PTHR23189">
    <property type="entry name" value="RNA RECOGNITION MOTIF-CONTAINING"/>
    <property type="match status" value="1"/>
</dbReference>
<feature type="compositionally biased region" description="Basic and acidic residues" evidence="10">
    <location>
        <begin position="35"/>
        <end position="71"/>
    </location>
</feature>
<keyword evidence="7" id="KW-0804">Transcription</keyword>
<feature type="domain" description="RRM" evidence="11">
    <location>
        <begin position="257"/>
        <end position="334"/>
    </location>
</feature>
<keyword evidence="5" id="KW-0805">Transcription regulation</keyword>
<dbReference type="AlphaFoldDB" id="A0A8S3V979"/>
<dbReference type="CDD" id="cd21544">
    <property type="entry name" value="SPOC_RBM15-like"/>
    <property type="match status" value="1"/>
</dbReference>
<evidence type="ECO:0000256" key="6">
    <source>
        <dbReference type="ARBA" id="ARBA00023054"/>
    </source>
</evidence>
<dbReference type="Pfam" id="PF00076">
    <property type="entry name" value="RRM_1"/>
    <property type="match status" value="2"/>
</dbReference>
<comment type="caution">
    <text evidence="13">The sequence shown here is derived from an EMBL/GenBank/DDBJ whole genome shotgun (WGS) entry which is preliminary data.</text>
</comment>
<feature type="region of interest" description="Disordered" evidence="10">
    <location>
        <begin position="165"/>
        <end position="240"/>
    </location>
</feature>
<evidence type="ECO:0000256" key="8">
    <source>
        <dbReference type="ARBA" id="ARBA00023242"/>
    </source>
</evidence>
<evidence type="ECO:0000256" key="4">
    <source>
        <dbReference type="ARBA" id="ARBA00022884"/>
    </source>
</evidence>